<accession>A0A9P3PT20</accession>
<dbReference type="AlphaFoldDB" id="A0A9P3PT20"/>
<dbReference type="GO" id="GO:0016616">
    <property type="term" value="F:oxidoreductase activity, acting on the CH-OH group of donors, NAD or NADP as acceptor"/>
    <property type="evidence" value="ECO:0007669"/>
    <property type="project" value="UniProtKB-ARBA"/>
</dbReference>
<feature type="site" description="Lowers pKa of active site Tyr" evidence="6">
    <location>
        <position position="91"/>
    </location>
</feature>
<keyword evidence="2" id="KW-0521">NADP</keyword>
<dbReference type="PROSITE" id="PS00798">
    <property type="entry name" value="ALDOKETO_REDUCTASE_1"/>
    <property type="match status" value="1"/>
</dbReference>
<proteinExistence type="inferred from homology"/>
<gene>
    <name evidence="8" type="ORF">LshimejAT787_0902730</name>
</gene>
<evidence type="ECO:0000259" key="7">
    <source>
        <dbReference type="Pfam" id="PF00248"/>
    </source>
</evidence>
<dbReference type="PROSITE" id="PS00062">
    <property type="entry name" value="ALDOKETO_REDUCTASE_2"/>
    <property type="match status" value="1"/>
</dbReference>
<dbReference type="FunFam" id="3.20.20.100:FF:000002">
    <property type="entry name" value="2,5-diketo-D-gluconic acid reductase A"/>
    <property type="match status" value="1"/>
</dbReference>
<dbReference type="PANTHER" id="PTHR43827:SF3">
    <property type="entry name" value="NADP-DEPENDENT OXIDOREDUCTASE DOMAIN-CONTAINING PROTEIN"/>
    <property type="match status" value="1"/>
</dbReference>
<dbReference type="InterPro" id="IPR036812">
    <property type="entry name" value="NAD(P)_OxRdtase_dom_sf"/>
</dbReference>
<comment type="similarity">
    <text evidence="1">Belongs to the aldo/keto reductase family.</text>
</comment>
<feature type="active site" description="Proton donor" evidence="4">
    <location>
        <position position="66"/>
    </location>
</feature>
<dbReference type="Proteomes" id="UP001063166">
    <property type="component" value="Unassembled WGS sequence"/>
</dbReference>
<dbReference type="EMBL" id="BRPK01000009">
    <property type="protein sequence ID" value="GLB41058.1"/>
    <property type="molecule type" value="Genomic_DNA"/>
</dbReference>
<name>A0A9P3PT20_LYOSH</name>
<evidence type="ECO:0000256" key="1">
    <source>
        <dbReference type="ARBA" id="ARBA00007905"/>
    </source>
</evidence>
<dbReference type="Pfam" id="PF00248">
    <property type="entry name" value="Aldo_ket_red"/>
    <property type="match status" value="1"/>
</dbReference>
<evidence type="ECO:0000256" key="2">
    <source>
        <dbReference type="ARBA" id="ARBA00022857"/>
    </source>
</evidence>
<dbReference type="InterPro" id="IPR020471">
    <property type="entry name" value="AKR"/>
</dbReference>
<protein>
    <submittedName>
        <fullName evidence="8">Aldo/keto reductase family protein</fullName>
    </submittedName>
</protein>
<feature type="domain" description="NADP-dependent oxidoreductase" evidence="7">
    <location>
        <begin position="41"/>
        <end position="283"/>
    </location>
</feature>
<organism evidence="8 9">
    <name type="scientific">Lyophyllum shimeji</name>
    <name type="common">Hon-shimeji</name>
    <name type="synonym">Tricholoma shimeji</name>
    <dbReference type="NCBI Taxonomy" id="47721"/>
    <lineage>
        <taxon>Eukaryota</taxon>
        <taxon>Fungi</taxon>
        <taxon>Dikarya</taxon>
        <taxon>Basidiomycota</taxon>
        <taxon>Agaricomycotina</taxon>
        <taxon>Agaricomycetes</taxon>
        <taxon>Agaricomycetidae</taxon>
        <taxon>Agaricales</taxon>
        <taxon>Tricholomatineae</taxon>
        <taxon>Lyophyllaceae</taxon>
        <taxon>Lyophyllum</taxon>
    </lineage>
</organism>
<dbReference type="PANTHER" id="PTHR43827">
    <property type="entry name" value="2,5-DIKETO-D-GLUCONIC ACID REDUCTASE"/>
    <property type="match status" value="1"/>
</dbReference>
<feature type="binding site" evidence="5">
    <location>
        <position position="122"/>
    </location>
    <ligand>
        <name>substrate</name>
    </ligand>
</feature>
<evidence type="ECO:0000256" key="6">
    <source>
        <dbReference type="PIRSR" id="PIRSR000097-3"/>
    </source>
</evidence>
<dbReference type="Gene3D" id="3.20.20.100">
    <property type="entry name" value="NADP-dependent oxidoreductase domain"/>
    <property type="match status" value="1"/>
</dbReference>
<dbReference type="CDD" id="cd19071">
    <property type="entry name" value="AKR_AKR1-5-like"/>
    <property type="match status" value="1"/>
</dbReference>
<evidence type="ECO:0000256" key="4">
    <source>
        <dbReference type="PIRSR" id="PIRSR000097-1"/>
    </source>
</evidence>
<dbReference type="InterPro" id="IPR018170">
    <property type="entry name" value="Aldo/ket_reductase_CS"/>
</dbReference>
<comment type="caution">
    <text evidence="8">The sequence shown here is derived from an EMBL/GenBank/DDBJ whole genome shotgun (WGS) entry which is preliminary data.</text>
</comment>
<evidence type="ECO:0000256" key="3">
    <source>
        <dbReference type="ARBA" id="ARBA00023002"/>
    </source>
</evidence>
<dbReference type="PIRSF" id="PIRSF000097">
    <property type="entry name" value="AKR"/>
    <property type="match status" value="1"/>
</dbReference>
<dbReference type="PRINTS" id="PR00069">
    <property type="entry name" value="ALDKETRDTASE"/>
</dbReference>
<evidence type="ECO:0000256" key="5">
    <source>
        <dbReference type="PIRSR" id="PIRSR000097-2"/>
    </source>
</evidence>
<dbReference type="SUPFAM" id="SSF51430">
    <property type="entry name" value="NAD(P)-linked oxidoreductase"/>
    <property type="match status" value="1"/>
</dbReference>
<reference evidence="8" key="1">
    <citation type="submission" date="2022-07" db="EMBL/GenBank/DDBJ databases">
        <title>The genome of Lyophyllum shimeji provides insight into the initial evolution of ectomycorrhizal fungal genome.</title>
        <authorList>
            <person name="Kobayashi Y."/>
            <person name="Shibata T."/>
            <person name="Hirakawa H."/>
            <person name="Shigenobu S."/>
            <person name="Nishiyama T."/>
            <person name="Yamada A."/>
            <person name="Hasebe M."/>
            <person name="Kawaguchi M."/>
        </authorList>
    </citation>
    <scope>NUCLEOTIDE SEQUENCE</scope>
    <source>
        <strain evidence="8">AT787</strain>
    </source>
</reference>
<evidence type="ECO:0000313" key="9">
    <source>
        <dbReference type="Proteomes" id="UP001063166"/>
    </source>
</evidence>
<keyword evidence="3" id="KW-0560">Oxidoreductase</keyword>
<sequence>MDTAYTDLIQRMAPDTRRFLLNNGHAVPAVGVGCWMGRVGEGEHVVQMVKNALEIGYRHIDTAAMYDDEVSVGQAIRESKLPREEIFITTKLAGKDHRRASAALDRSLQKLGVEYVDLYLMHWPQAERESGEVIPPEGSPTFVDTWKDMEKLVESGKARSIGVSNFSIKNLKVLLPHARIVPAVNQIEAHPCLPGHALLAFCKAHGIHVTAYAPVAKGKLGEVEDLVAIAQSKGVTVAQVLLSWGVQRGTSVIPKTENPQRLKENISLVELSPDDMEVLDKLHEKSGMHHSMCGFHSPALGGSAFGWTYEQLGWDMTLGGIVKSS</sequence>
<evidence type="ECO:0000313" key="8">
    <source>
        <dbReference type="EMBL" id="GLB41058.1"/>
    </source>
</evidence>
<dbReference type="InterPro" id="IPR023210">
    <property type="entry name" value="NADP_OxRdtase_dom"/>
</dbReference>
<dbReference type="OrthoDB" id="5945798at2759"/>
<keyword evidence="9" id="KW-1185">Reference proteome</keyword>